<dbReference type="PANTHER" id="PTHR36836:SF1">
    <property type="entry name" value="COLANIC ACID BIOSYNTHESIS PROTEIN WCAK"/>
    <property type="match status" value="1"/>
</dbReference>
<accession>A0ABN6ZI46</accession>
<dbReference type="EMBL" id="AP028127">
    <property type="protein sequence ID" value="BEH91600.1"/>
    <property type="molecule type" value="Genomic_DNA"/>
</dbReference>
<dbReference type="PANTHER" id="PTHR36836">
    <property type="entry name" value="COLANIC ACID BIOSYNTHESIS PROTEIN WCAK"/>
    <property type="match status" value="1"/>
</dbReference>
<evidence type="ECO:0000259" key="1">
    <source>
        <dbReference type="Pfam" id="PF04230"/>
    </source>
</evidence>
<proteinExistence type="predicted"/>
<gene>
    <name evidence="2" type="ORF">T23_17020</name>
</gene>
<name>A0ABN6ZI46_9FIRM</name>
<protein>
    <recommendedName>
        <fullName evidence="1">Polysaccharide pyruvyl transferase domain-containing protein</fullName>
    </recommendedName>
</protein>
<dbReference type="Pfam" id="PF04230">
    <property type="entry name" value="PS_pyruv_trans"/>
    <property type="match status" value="1"/>
</dbReference>
<evidence type="ECO:0000313" key="3">
    <source>
        <dbReference type="Proteomes" id="UP001432099"/>
    </source>
</evidence>
<evidence type="ECO:0000313" key="2">
    <source>
        <dbReference type="EMBL" id="BEH91600.1"/>
    </source>
</evidence>
<dbReference type="Proteomes" id="UP001432099">
    <property type="component" value="Chromosome"/>
</dbReference>
<sequence>MRGSINLKKIFLKGYLIKNLGDDLFIKIISERYPQVVFDAYSLKKYNKNIFKQKNLNLYFFENFITKVINMLFFKMGIKKSITREMKNDYLATVIIGGSLFIETEKFNSSKYLNYNYKFIRPYYILGSNFGPYFTQEYLEVNKENIIKKAEDVCFRDNSSYILFNDLNNVRIASDVVFSMDLSHIKITEEDKVVISVIDCCRKVNPKYKIGYENKIIELIKYFIKKDYNITLMSFCKSEGDEEVIERIIKKFNNQQKNKIKKHFYRGDINEAINELACSKIIIGTRFHANILGLKLNKTIIPIAYSDKTINVLKDMNFKGKIFDIRKLEDFNITKITDQDLSYKIEIKEQVESANQHFYKLDKLLKETD</sequence>
<dbReference type="InterPro" id="IPR007345">
    <property type="entry name" value="Polysacch_pyruvyl_Trfase"/>
</dbReference>
<organism evidence="2 3">
    <name type="scientific">Turicibacter faecis</name>
    <dbReference type="NCBI Taxonomy" id="2963365"/>
    <lineage>
        <taxon>Bacteria</taxon>
        <taxon>Bacillati</taxon>
        <taxon>Bacillota</taxon>
        <taxon>Erysipelotrichia</taxon>
        <taxon>Erysipelotrichales</taxon>
        <taxon>Turicibacteraceae</taxon>
        <taxon>Turicibacter</taxon>
    </lineage>
</organism>
<reference evidence="2" key="1">
    <citation type="journal article" date="2024" name="Int. J. Syst. Evol. Microbiol.">
        <title>Turicibacter faecis sp. nov., isolated from faeces of heart failure mouse model.</title>
        <authorList>
            <person name="Imamura Y."/>
            <person name="Motooka D."/>
            <person name="Nakajima Y."/>
            <person name="Ito S."/>
            <person name="Kitakaze M."/>
            <person name="Iida T."/>
            <person name="Nakamura S."/>
        </authorList>
    </citation>
    <scope>NUCLEOTIDE SEQUENCE</scope>
    <source>
        <strain evidence="2">TC023</strain>
    </source>
</reference>
<keyword evidence="3" id="KW-1185">Reference proteome</keyword>
<feature type="domain" description="Polysaccharide pyruvyl transferase" evidence="1">
    <location>
        <begin position="19"/>
        <end position="306"/>
    </location>
</feature>